<reference evidence="2 3" key="1">
    <citation type="journal article" date="2014" name="ISME J.">
        <title>Ecophysiology of Thioploca ingrica as revealed by the complete genome sequence supplemented with proteomic evidence.</title>
        <authorList>
            <person name="Kojima H."/>
            <person name="Ogura Y."/>
            <person name="Yamamoto N."/>
            <person name="Togashi T."/>
            <person name="Mori H."/>
            <person name="Watanabe T."/>
            <person name="Nemoto F."/>
            <person name="Kurokawa K."/>
            <person name="Hayashi T."/>
            <person name="Fukui M."/>
        </authorList>
    </citation>
    <scope>NUCLEOTIDE SEQUENCE [LARGE SCALE GENOMIC DNA]</scope>
</reference>
<dbReference type="InterPro" id="IPR052941">
    <property type="entry name" value="StomDev_PlantInt_Reg"/>
</dbReference>
<protein>
    <submittedName>
        <fullName evidence="2">Disease resistance protein</fullName>
    </submittedName>
</protein>
<dbReference type="Pfam" id="PF00560">
    <property type="entry name" value="LRR_1"/>
    <property type="match status" value="3"/>
</dbReference>
<dbReference type="STRING" id="40754.THII_1682"/>
<dbReference type="Proteomes" id="UP000031623">
    <property type="component" value="Chromosome"/>
</dbReference>
<feature type="chain" id="PRO_5001852789" evidence="1">
    <location>
        <begin position="37"/>
        <end position="508"/>
    </location>
</feature>
<name>A0A090AFW2_9GAMM</name>
<dbReference type="SMART" id="SM00364">
    <property type="entry name" value="LRR_BAC"/>
    <property type="match status" value="5"/>
</dbReference>
<dbReference type="PANTHER" id="PTHR48004">
    <property type="entry name" value="OS01G0149700 PROTEIN"/>
    <property type="match status" value="1"/>
</dbReference>
<dbReference type="EMBL" id="AP014633">
    <property type="protein sequence ID" value="BAP55979.1"/>
    <property type="molecule type" value="Genomic_DNA"/>
</dbReference>
<dbReference type="OrthoDB" id="9790784at2"/>
<dbReference type="AlphaFoldDB" id="A0A090AFW2"/>
<feature type="signal peptide" evidence="1">
    <location>
        <begin position="1"/>
        <end position="36"/>
    </location>
</feature>
<evidence type="ECO:0000256" key="1">
    <source>
        <dbReference type="SAM" id="SignalP"/>
    </source>
</evidence>
<dbReference type="InterPro" id="IPR032675">
    <property type="entry name" value="LRR_dom_sf"/>
</dbReference>
<dbReference type="PANTHER" id="PTHR48004:SF56">
    <property type="entry name" value="LRR RECEPTOR-LIKE SERINE_THREONINE-PROTEIN KINASE GSO1"/>
    <property type="match status" value="1"/>
</dbReference>
<gene>
    <name evidence="2" type="ORF">THII_1682</name>
</gene>
<evidence type="ECO:0000313" key="2">
    <source>
        <dbReference type="EMBL" id="BAP55979.1"/>
    </source>
</evidence>
<keyword evidence="1" id="KW-0732">Signal</keyword>
<dbReference type="Gene3D" id="3.80.10.10">
    <property type="entry name" value="Ribonuclease Inhibitor"/>
    <property type="match status" value="6"/>
</dbReference>
<sequence length="508" mass="55901">MKSRIKTDLLSWLGFICRSSGILLCWVGLSFSSAQAATDCTQVTQISQAECETLVALYKSTNGPNWWDSPSNNWNITNEPCQWQGVFCGDGHVTQIDRRWQNLVGILPDLNKLTFLQSLNLTNEPYSHKNLTGPLPNLSALTKLTFLALDNNQFIGTLNILFFPSSLQSLNLNSNRLEGSIPNFRERLPNLVSIDLGDFNGSNSGSNSLTGPIDASYFPISLQSLVLSNNPLKQSLPNFSSLINLTKLHLSRTQLTGSINLSFFPSSLQSLDLSSNQLEGKIPNFSKLNNLTELSLGGNILLRGPINALLFPQSLRYLTLSGVPLNQPIPNLSNLINLNDLLLDGTQLTGTINSAYFPPTLSWLNLNENQLSGSLPDFSRLIYLERLELYNNQLTGSINAAHFPTSLDDLELSNNQFTGTIPNLNNLSHLIYLSLSVNQFTGLIPIFPTSLNSLGLFKNHLSGNIPLSLINLTNLNNLDIGYNHLNTTTTPEIHAFLEAPATKILIGH</sequence>
<dbReference type="PRINTS" id="PR00019">
    <property type="entry name" value="LEURICHRPT"/>
</dbReference>
<evidence type="ECO:0000313" key="3">
    <source>
        <dbReference type="Proteomes" id="UP000031623"/>
    </source>
</evidence>
<accession>A0A090AFW2</accession>
<dbReference type="SUPFAM" id="SSF52058">
    <property type="entry name" value="L domain-like"/>
    <property type="match status" value="2"/>
</dbReference>
<keyword evidence="3" id="KW-1185">Reference proteome</keyword>
<dbReference type="PROSITE" id="PS51450">
    <property type="entry name" value="LRR"/>
    <property type="match status" value="4"/>
</dbReference>
<dbReference type="KEGG" id="tig:THII_1682"/>
<organism evidence="2 3">
    <name type="scientific">Thioploca ingrica</name>
    <dbReference type="NCBI Taxonomy" id="40754"/>
    <lineage>
        <taxon>Bacteria</taxon>
        <taxon>Pseudomonadati</taxon>
        <taxon>Pseudomonadota</taxon>
        <taxon>Gammaproteobacteria</taxon>
        <taxon>Thiotrichales</taxon>
        <taxon>Thiotrichaceae</taxon>
        <taxon>Thioploca</taxon>
    </lineage>
</organism>
<dbReference type="InterPro" id="IPR001611">
    <property type="entry name" value="Leu-rich_rpt"/>
</dbReference>
<proteinExistence type="predicted"/>
<dbReference type="HOGENOM" id="CLU_000288_18_22_6"/>